<dbReference type="PIRSF" id="PIRSF018982">
    <property type="entry name" value="EutC"/>
    <property type="match status" value="1"/>
</dbReference>
<dbReference type="GO" id="GO:0046336">
    <property type="term" value="P:ethanolamine catabolic process"/>
    <property type="evidence" value="ECO:0007669"/>
    <property type="project" value="UniProtKB-UniRule"/>
</dbReference>
<dbReference type="PANTHER" id="PTHR39330">
    <property type="entry name" value="ETHANOLAMINE AMMONIA-LYASE LIGHT CHAIN"/>
    <property type="match status" value="1"/>
</dbReference>
<dbReference type="Pfam" id="PF05985">
    <property type="entry name" value="EutC"/>
    <property type="match status" value="1"/>
</dbReference>
<comment type="function">
    <text evidence="8">Catalyzes the deamination of various vicinal amino-alcohols to oxo compounds. Allows this organism to utilize ethanolamine as the sole source of nitrogen and carbon in the presence of external vitamin B12.</text>
</comment>
<keyword evidence="4 8" id="KW-1283">Bacterial microcompartment</keyword>
<dbReference type="Gene3D" id="3.40.50.11240">
    <property type="entry name" value="Ethanolamine ammonia-lyase light chain (EutC)"/>
    <property type="match status" value="1"/>
</dbReference>
<feature type="binding site" evidence="8">
    <location>
        <position position="206"/>
    </location>
    <ligand>
        <name>adenosylcob(III)alamin</name>
        <dbReference type="ChEBI" id="CHEBI:18408"/>
    </ligand>
</feature>
<comment type="catalytic activity">
    <reaction evidence="5 8">
        <text>ethanolamine = acetaldehyde + NH4(+)</text>
        <dbReference type="Rhea" id="RHEA:15313"/>
        <dbReference type="ChEBI" id="CHEBI:15343"/>
        <dbReference type="ChEBI" id="CHEBI:28938"/>
        <dbReference type="ChEBI" id="CHEBI:57603"/>
        <dbReference type="EC" id="4.3.1.7"/>
    </reaction>
</comment>
<keyword evidence="1 8" id="KW-0846">Cobalamin</keyword>
<evidence type="ECO:0000256" key="7">
    <source>
        <dbReference type="ARBA" id="ARBA00069181"/>
    </source>
</evidence>
<dbReference type="InterPro" id="IPR009246">
    <property type="entry name" value="EutC"/>
</dbReference>
<dbReference type="FunFam" id="3.40.50.11240:FF:000001">
    <property type="entry name" value="Ethanolamine ammonia-lyase light chain"/>
    <property type="match status" value="1"/>
</dbReference>
<dbReference type="HAMAP" id="MF_00601">
    <property type="entry name" value="EutC"/>
    <property type="match status" value="1"/>
</dbReference>
<evidence type="ECO:0000313" key="10">
    <source>
        <dbReference type="Proteomes" id="UP000465601"/>
    </source>
</evidence>
<name>A0A833HLB1_9FIRM</name>
<keyword evidence="2 8" id="KW-0456">Lyase</keyword>
<dbReference type="OrthoDB" id="114248at2"/>
<dbReference type="NCBIfam" id="NF003971">
    <property type="entry name" value="PRK05465.1"/>
    <property type="match status" value="1"/>
</dbReference>
<dbReference type="FunFam" id="1.10.30.40:FF:000001">
    <property type="entry name" value="Ethanolamine ammonia-lyase light chain"/>
    <property type="match status" value="1"/>
</dbReference>
<dbReference type="GO" id="GO:0009350">
    <property type="term" value="C:ethanolamine ammonia-lyase complex"/>
    <property type="evidence" value="ECO:0007669"/>
    <property type="project" value="UniProtKB-UniRule"/>
</dbReference>
<comment type="caution">
    <text evidence="9">The sequence shown here is derived from an EMBL/GenBank/DDBJ whole genome shotgun (WGS) entry which is preliminary data.</text>
</comment>
<dbReference type="GO" id="GO:0031419">
    <property type="term" value="F:cobalamin binding"/>
    <property type="evidence" value="ECO:0007669"/>
    <property type="project" value="UniProtKB-UniRule"/>
</dbReference>
<comment type="pathway">
    <text evidence="8">Amine and polyamine degradation; ethanolamine degradation.</text>
</comment>
<evidence type="ECO:0000256" key="2">
    <source>
        <dbReference type="ARBA" id="ARBA00023239"/>
    </source>
</evidence>
<dbReference type="UniPathway" id="UPA00560"/>
<gene>
    <name evidence="8" type="primary">eutC</name>
    <name evidence="9" type="ORF">F8153_15010</name>
</gene>
<reference evidence="9 10" key="1">
    <citation type="submission" date="2019-10" db="EMBL/GenBank/DDBJ databases">
        <title>Alkaliphilus serpentinus sp. nov. and Alkaliphilus pronyensis sp. nov., two novel anaerobic alkaliphilic species isolated from the serpentinized-hosted hydrothermal field of the Prony Bay (New Caledonia).</title>
        <authorList>
            <person name="Postec A."/>
        </authorList>
    </citation>
    <scope>NUCLEOTIDE SEQUENCE [LARGE SCALE GENOMIC DNA]</scope>
    <source>
        <strain evidence="9 10">LacT</strain>
    </source>
</reference>
<evidence type="ECO:0000256" key="6">
    <source>
        <dbReference type="ARBA" id="ARBA00067005"/>
    </source>
</evidence>
<comment type="subunit">
    <text evidence="8">The basic unit is a heterodimer which dimerizes to form tetramers. The heterotetramers trimerize; 6 large subunits form a core ring with 6 small subunits projecting outwards.</text>
</comment>
<evidence type="ECO:0000256" key="1">
    <source>
        <dbReference type="ARBA" id="ARBA00022628"/>
    </source>
</evidence>
<dbReference type="RefSeq" id="WP_151867168.1">
    <property type="nucleotide sequence ID" value="NZ_WBZB01000063.1"/>
</dbReference>
<dbReference type="GO" id="GO:0031471">
    <property type="term" value="C:ethanolamine degradation polyhedral organelle"/>
    <property type="evidence" value="ECO:0007669"/>
    <property type="project" value="UniProtKB-UniRule"/>
</dbReference>
<evidence type="ECO:0000256" key="4">
    <source>
        <dbReference type="ARBA" id="ARBA00024446"/>
    </source>
</evidence>
<accession>A0A833HLB1</accession>
<keyword evidence="10" id="KW-1185">Reference proteome</keyword>
<sequence>MLSEVQLKKIIEKVITEISVGDKVKGPEVDVKAIDETLDDKDVPDITEIDLKAQVLVPNPENLEGLLRMKQSTPARIGVWRAGPRYMTETLLRFRADHAVAMDAVFTDVSEKLLKEMNLFSVKTRCKNKDEYLTRPDLGRKFDEEAIEIIKKSCIKKPQVQIYASDGLSSTAIEANIKDILPAIMQGLEVYGVKVGTPFFVKYGRVPAMDVISEVTEADVTCVLIGERPGLATGESMSAYIAYKATVNMPESRRTVVSNIHKGGTPAVEAGAHIADIIKQMLDKKASGLDLKL</sequence>
<evidence type="ECO:0000256" key="3">
    <source>
        <dbReference type="ARBA" id="ARBA00023285"/>
    </source>
</evidence>
<comment type="cofactor">
    <cofactor evidence="8">
        <name>adenosylcob(III)alamin</name>
        <dbReference type="ChEBI" id="CHEBI:18408"/>
    </cofactor>
    <text evidence="8">Binds between the large and small subunits.</text>
</comment>
<comment type="similarity">
    <text evidence="8">Belongs to the EutC family.</text>
</comment>
<dbReference type="EC" id="4.3.1.7" evidence="6 8"/>
<evidence type="ECO:0000313" key="9">
    <source>
        <dbReference type="EMBL" id="KAB3525601.1"/>
    </source>
</evidence>
<keyword evidence="3 8" id="KW-0170">Cobalt</keyword>
<dbReference type="InterPro" id="IPR042251">
    <property type="entry name" value="EutC_C"/>
</dbReference>
<protein>
    <recommendedName>
        <fullName evidence="7 8">Ethanolamine ammonia-lyase small subunit</fullName>
        <shortName evidence="8">EAL small subunit</shortName>
        <ecNumber evidence="6 8">4.3.1.7</ecNumber>
    </recommendedName>
</protein>
<evidence type="ECO:0000256" key="5">
    <source>
        <dbReference type="ARBA" id="ARBA00052081"/>
    </source>
</evidence>
<dbReference type="PANTHER" id="PTHR39330:SF1">
    <property type="entry name" value="ETHANOLAMINE AMMONIA-LYASE SMALL SUBUNIT"/>
    <property type="match status" value="1"/>
</dbReference>
<dbReference type="Proteomes" id="UP000465601">
    <property type="component" value="Unassembled WGS sequence"/>
</dbReference>
<dbReference type="AlphaFoldDB" id="A0A833HLB1"/>
<dbReference type="Gene3D" id="1.10.30.40">
    <property type="entry name" value="Ethanolamine ammonia-lyase light chain (EutC), N-terminal domain"/>
    <property type="match status" value="1"/>
</dbReference>
<dbReference type="GO" id="GO:0008851">
    <property type="term" value="F:ethanolamine ammonia-lyase activity"/>
    <property type="evidence" value="ECO:0007669"/>
    <property type="project" value="UniProtKB-UniRule"/>
</dbReference>
<proteinExistence type="inferred from homology"/>
<dbReference type="InterPro" id="IPR042255">
    <property type="entry name" value="EutC_N"/>
</dbReference>
<feature type="binding site" evidence="8">
    <location>
        <position position="227"/>
    </location>
    <ligand>
        <name>adenosylcob(III)alamin</name>
        <dbReference type="ChEBI" id="CHEBI:18408"/>
    </ligand>
</feature>
<dbReference type="EMBL" id="WBZB01000063">
    <property type="protein sequence ID" value="KAB3525601.1"/>
    <property type="molecule type" value="Genomic_DNA"/>
</dbReference>
<comment type="subcellular location">
    <subcellularLocation>
        <location evidence="8">Bacterial microcompartment</location>
    </subcellularLocation>
</comment>
<evidence type="ECO:0000256" key="8">
    <source>
        <dbReference type="HAMAP-Rule" id="MF_00601"/>
    </source>
</evidence>
<dbReference type="GO" id="GO:0006520">
    <property type="term" value="P:amino acid metabolic process"/>
    <property type="evidence" value="ECO:0007669"/>
    <property type="project" value="InterPro"/>
</dbReference>
<organism evidence="9 10">
    <name type="scientific">Alkaliphilus serpentinus</name>
    <dbReference type="NCBI Taxonomy" id="1482731"/>
    <lineage>
        <taxon>Bacteria</taxon>
        <taxon>Bacillati</taxon>
        <taxon>Bacillota</taxon>
        <taxon>Clostridia</taxon>
        <taxon>Peptostreptococcales</taxon>
        <taxon>Natronincolaceae</taxon>
        <taxon>Alkaliphilus</taxon>
    </lineage>
</organism>